<dbReference type="Pfam" id="PF08238">
    <property type="entry name" value="Sel1"/>
    <property type="match status" value="5"/>
</dbReference>
<gene>
    <name evidence="1" type="ORF">GXW78_14950</name>
</gene>
<evidence type="ECO:0000313" key="1">
    <source>
        <dbReference type="EMBL" id="MBR0650969.1"/>
    </source>
</evidence>
<dbReference type="PANTHER" id="PTHR43628">
    <property type="entry name" value="ACTIVATOR OF C KINASE PROTEIN 1-RELATED"/>
    <property type="match status" value="1"/>
</dbReference>
<proteinExistence type="predicted"/>
<dbReference type="InterPro" id="IPR006597">
    <property type="entry name" value="Sel1-like"/>
</dbReference>
<protein>
    <submittedName>
        <fullName evidence="1">Sel1 repeat family protein</fullName>
    </submittedName>
</protein>
<dbReference type="SUPFAM" id="SSF81901">
    <property type="entry name" value="HCP-like"/>
    <property type="match status" value="1"/>
</dbReference>
<dbReference type="InterPro" id="IPR011990">
    <property type="entry name" value="TPR-like_helical_dom_sf"/>
</dbReference>
<dbReference type="Gene3D" id="1.25.40.10">
    <property type="entry name" value="Tetratricopeptide repeat domain"/>
    <property type="match status" value="1"/>
</dbReference>
<dbReference type="Proteomes" id="UP000698752">
    <property type="component" value="Unassembled WGS sequence"/>
</dbReference>
<dbReference type="EMBL" id="JAAEDI010000015">
    <property type="protein sequence ID" value="MBR0650969.1"/>
    <property type="molecule type" value="Genomic_DNA"/>
</dbReference>
<keyword evidence="2" id="KW-1185">Reference proteome</keyword>
<evidence type="ECO:0000313" key="2">
    <source>
        <dbReference type="Proteomes" id="UP000698752"/>
    </source>
</evidence>
<reference evidence="2" key="1">
    <citation type="journal article" date="2021" name="Syst. Appl. Microbiol.">
        <title>Roseomonas hellenica sp. nov., isolated from roots of wild-growing Alkanna tinctoria.</title>
        <authorList>
            <person name="Rat A."/>
            <person name="Naranjo H.D."/>
            <person name="Lebbe L."/>
            <person name="Cnockaert M."/>
            <person name="Krigas N."/>
            <person name="Grigoriadou K."/>
            <person name="Maloupa E."/>
            <person name="Willems A."/>
        </authorList>
    </citation>
    <scope>NUCLEOTIDE SEQUENCE [LARGE SCALE GENOMIC DNA]</scope>
    <source>
        <strain evidence="2">LMG 31159</strain>
    </source>
</reference>
<dbReference type="SMART" id="SM00671">
    <property type="entry name" value="SEL1"/>
    <property type="match status" value="5"/>
</dbReference>
<accession>A0ABS5EIW0</accession>
<dbReference type="PANTHER" id="PTHR43628:SF1">
    <property type="entry name" value="CHITIN SYNTHASE REGULATORY FACTOR 2-RELATED"/>
    <property type="match status" value="1"/>
</dbReference>
<dbReference type="RefSeq" id="WP_211869641.1">
    <property type="nucleotide sequence ID" value="NZ_JAAEDI010000015.1"/>
</dbReference>
<name>A0ABS5EIW0_9PROT</name>
<comment type="caution">
    <text evidence="1">The sequence shown here is derived from an EMBL/GenBank/DDBJ whole genome shotgun (WGS) entry which is preliminary data.</text>
</comment>
<dbReference type="InterPro" id="IPR052945">
    <property type="entry name" value="Mitotic_Regulator"/>
</dbReference>
<sequence>MIRRNRPARPQRRTIPLSTIQQASPETLAAAFAAPPEEAAPWIEAAAMLGQARAQVLWGQYLLDALGGVARDQAAAAEWFRSAARAGDAAGMNMLGRCYENGWGIAADYAEAVRWFRGAAEAGFDWGQYNLANMYLRGDGIAEDRAEALRWYHAAAAQGHAKSINMVARFYEEGWVVARDPARAALLYAASAERGDFRGQFNLGVLLADRGEMDEATRWFREAARTAHDDFRRGMVERLAARPEPALRQVAAEIAAGLT</sequence>
<organism evidence="1 2">
    <name type="scientific">Neoroseomonas terrae</name>
    <dbReference type="NCBI Taxonomy" id="424799"/>
    <lineage>
        <taxon>Bacteria</taxon>
        <taxon>Pseudomonadati</taxon>
        <taxon>Pseudomonadota</taxon>
        <taxon>Alphaproteobacteria</taxon>
        <taxon>Acetobacterales</taxon>
        <taxon>Acetobacteraceae</taxon>
        <taxon>Neoroseomonas</taxon>
    </lineage>
</organism>